<comment type="caution">
    <text evidence="2">The sequence shown here is derived from an EMBL/GenBank/DDBJ whole genome shotgun (WGS) entry which is preliminary data.</text>
</comment>
<gene>
    <name evidence="2" type="ORF">C8P68_102285</name>
</gene>
<dbReference type="EMBL" id="QAOQ01000002">
    <property type="protein sequence ID" value="PTQ99461.1"/>
    <property type="molecule type" value="Genomic_DNA"/>
</dbReference>
<protein>
    <submittedName>
        <fullName evidence="2">Putative secreted protein (Por secretion system target)</fullName>
    </submittedName>
</protein>
<keyword evidence="1" id="KW-0732">Signal</keyword>
<evidence type="ECO:0000313" key="3">
    <source>
        <dbReference type="Proteomes" id="UP000244168"/>
    </source>
</evidence>
<accession>A0A2T5JCH3</accession>
<dbReference type="Proteomes" id="UP000244168">
    <property type="component" value="Unassembled WGS sequence"/>
</dbReference>
<keyword evidence="3" id="KW-1185">Reference proteome</keyword>
<proteinExistence type="predicted"/>
<evidence type="ECO:0000256" key="1">
    <source>
        <dbReference type="SAM" id="SignalP"/>
    </source>
</evidence>
<dbReference type="OrthoDB" id="796042at2"/>
<dbReference type="NCBIfam" id="TIGR04183">
    <property type="entry name" value="Por_Secre_tail"/>
    <property type="match status" value="1"/>
</dbReference>
<sequence length="128" mass="13766">MKKLVKTSALFIVALLVGAAAYAKNNGGPVKAKNMVIFTTLPDADGVHLAIRKVGEGASEVTITNASGDVVMKESLSKTDPVIRQDYNFDGMDDGNYTIEVNNNGQIAKKTVHVYNDENDQKVSLHAE</sequence>
<dbReference type="InterPro" id="IPR026444">
    <property type="entry name" value="Secre_tail"/>
</dbReference>
<feature type="signal peptide" evidence="1">
    <location>
        <begin position="1"/>
        <end position="23"/>
    </location>
</feature>
<dbReference type="AlphaFoldDB" id="A0A2T5JCH3"/>
<organism evidence="2 3">
    <name type="scientific">Mucilaginibacter yixingensis</name>
    <dbReference type="NCBI Taxonomy" id="1295612"/>
    <lineage>
        <taxon>Bacteria</taxon>
        <taxon>Pseudomonadati</taxon>
        <taxon>Bacteroidota</taxon>
        <taxon>Sphingobacteriia</taxon>
        <taxon>Sphingobacteriales</taxon>
        <taxon>Sphingobacteriaceae</taxon>
        <taxon>Mucilaginibacter</taxon>
    </lineage>
</organism>
<reference evidence="2 3" key="1">
    <citation type="submission" date="2018-04" db="EMBL/GenBank/DDBJ databases">
        <title>Genomic Encyclopedia of Archaeal and Bacterial Type Strains, Phase II (KMG-II): from individual species to whole genera.</title>
        <authorList>
            <person name="Goeker M."/>
        </authorList>
    </citation>
    <scope>NUCLEOTIDE SEQUENCE [LARGE SCALE GENOMIC DNA]</scope>
    <source>
        <strain evidence="2 3">DSM 26809</strain>
    </source>
</reference>
<name>A0A2T5JCH3_9SPHI</name>
<feature type="chain" id="PRO_5015779934" evidence="1">
    <location>
        <begin position="24"/>
        <end position="128"/>
    </location>
</feature>
<dbReference type="RefSeq" id="WP_107827388.1">
    <property type="nucleotide sequence ID" value="NZ_CP160205.1"/>
</dbReference>
<evidence type="ECO:0000313" key="2">
    <source>
        <dbReference type="EMBL" id="PTQ99461.1"/>
    </source>
</evidence>